<dbReference type="AlphaFoldDB" id="A0A2T5V9K4"/>
<evidence type="ECO:0000256" key="1">
    <source>
        <dbReference type="ARBA" id="ARBA00022729"/>
    </source>
</evidence>
<feature type="domain" description="SurA N-terminal" evidence="3">
    <location>
        <begin position="48"/>
        <end position="153"/>
    </location>
</feature>
<dbReference type="PANTHER" id="PTHR47637:SF1">
    <property type="entry name" value="CHAPERONE SURA"/>
    <property type="match status" value="1"/>
</dbReference>
<dbReference type="PANTHER" id="PTHR47637">
    <property type="entry name" value="CHAPERONE SURA"/>
    <property type="match status" value="1"/>
</dbReference>
<dbReference type="Proteomes" id="UP000244081">
    <property type="component" value="Unassembled WGS sequence"/>
</dbReference>
<keyword evidence="1" id="KW-0732">Signal</keyword>
<comment type="caution">
    <text evidence="4">The sequence shown here is derived from an EMBL/GenBank/DDBJ whole genome shotgun (WGS) entry which is preliminary data.</text>
</comment>
<name>A0A2T5V9K4_9HYPH</name>
<accession>A0A2T5V9K4</accession>
<dbReference type="InterPro" id="IPR050280">
    <property type="entry name" value="OMP_Chaperone_SurA"/>
</dbReference>
<proteinExistence type="predicted"/>
<dbReference type="RefSeq" id="WP_210203506.1">
    <property type="nucleotide sequence ID" value="NZ_QAYG01000004.1"/>
</dbReference>
<evidence type="ECO:0000313" key="5">
    <source>
        <dbReference type="Proteomes" id="UP000244081"/>
    </source>
</evidence>
<evidence type="ECO:0000259" key="3">
    <source>
        <dbReference type="Pfam" id="PF09312"/>
    </source>
</evidence>
<protein>
    <submittedName>
        <fullName evidence="4">Periplasmic chaperone for outer membrane proteins SurA</fullName>
    </submittedName>
</protein>
<reference evidence="4 5" key="1">
    <citation type="submission" date="2018-04" db="EMBL/GenBank/DDBJ databases">
        <title>Genomic Encyclopedia of Archaeal and Bacterial Type Strains, Phase II (KMG-II): from individual species to whole genera.</title>
        <authorList>
            <person name="Goeker M."/>
        </authorList>
    </citation>
    <scope>NUCLEOTIDE SEQUENCE [LARGE SCALE GENOMIC DNA]</scope>
    <source>
        <strain evidence="4 5">DSM 23382</strain>
    </source>
</reference>
<dbReference type="InterPro" id="IPR015391">
    <property type="entry name" value="SurA_N"/>
</dbReference>
<dbReference type="InterPro" id="IPR027304">
    <property type="entry name" value="Trigger_fact/SurA_dom_sf"/>
</dbReference>
<keyword evidence="2" id="KW-0697">Rotamase</keyword>
<dbReference type="GO" id="GO:0003755">
    <property type="term" value="F:peptidyl-prolyl cis-trans isomerase activity"/>
    <property type="evidence" value="ECO:0007669"/>
    <property type="project" value="UniProtKB-KW"/>
</dbReference>
<keyword evidence="5" id="KW-1185">Reference proteome</keyword>
<dbReference type="Pfam" id="PF09312">
    <property type="entry name" value="SurA_N"/>
    <property type="match status" value="1"/>
</dbReference>
<dbReference type="SUPFAM" id="SSF109998">
    <property type="entry name" value="Triger factor/SurA peptide-binding domain-like"/>
    <property type="match status" value="1"/>
</dbReference>
<evidence type="ECO:0000313" key="4">
    <source>
        <dbReference type="EMBL" id="PTW60437.1"/>
    </source>
</evidence>
<keyword evidence="2" id="KW-0413">Isomerase</keyword>
<gene>
    <name evidence="4" type="ORF">C8N35_10460</name>
</gene>
<evidence type="ECO:0000256" key="2">
    <source>
        <dbReference type="ARBA" id="ARBA00023110"/>
    </source>
</evidence>
<sequence length="328" mass="36344">MMPTTADLAGRKRARSAVSHWLAALFAVALAGGILGGIPLVANAATSIKVIVNDQPITNYDISQRARLIQLTARKSAGVSQRMAQDELIEERLKMQEAKRRGVSVSDAEVEQAFARIASRTKMSPKQLGAALSRSGVNPSTLKDRIRTEIMWHNVVLRRFRAQVNVSEQDVVAAMLKQDKDKVDVSKTTEYTLSQVIFVIPKNASASLKAQRKKEANSLRHRFTDCDSGLKFAESLKEVVVKPVGVRLAPELPDEVIQLLKDVPSGHLSTPVETGSGISAYAVCKKREIDSDAGLRTQIKDELRNKEGQMMARRYLRDLRRDAVIEYR</sequence>
<dbReference type="Gene3D" id="1.10.4030.10">
    <property type="entry name" value="Porin chaperone SurA, peptide-binding domain"/>
    <property type="match status" value="1"/>
</dbReference>
<dbReference type="EMBL" id="QAYG01000004">
    <property type="protein sequence ID" value="PTW60437.1"/>
    <property type="molecule type" value="Genomic_DNA"/>
</dbReference>
<organism evidence="4 5">
    <name type="scientific">Breoghania corrubedonensis</name>
    <dbReference type="NCBI Taxonomy" id="665038"/>
    <lineage>
        <taxon>Bacteria</taxon>
        <taxon>Pseudomonadati</taxon>
        <taxon>Pseudomonadota</taxon>
        <taxon>Alphaproteobacteria</taxon>
        <taxon>Hyphomicrobiales</taxon>
        <taxon>Stappiaceae</taxon>
        <taxon>Breoghania</taxon>
    </lineage>
</organism>